<dbReference type="EnsemblBacteria" id="ABM80147">
    <property type="protein sequence ID" value="ABM80147"/>
    <property type="gene ID" value="Hbut_0275"/>
</dbReference>
<dbReference type="InterPro" id="IPR036866">
    <property type="entry name" value="RibonucZ/Hydroxyglut_hydro"/>
</dbReference>
<dbReference type="eggNOG" id="arCOG00498">
    <property type="taxonomic scope" value="Archaea"/>
</dbReference>
<dbReference type="InterPro" id="IPR001279">
    <property type="entry name" value="Metallo-B-lactamas"/>
</dbReference>
<dbReference type="OrthoDB" id="15396at2157"/>
<organism evidence="2 3">
    <name type="scientific">Hyperthermus butylicus (strain DSM 5456 / JCM 9403 / PLM1-5)</name>
    <dbReference type="NCBI Taxonomy" id="415426"/>
    <lineage>
        <taxon>Archaea</taxon>
        <taxon>Thermoproteota</taxon>
        <taxon>Thermoprotei</taxon>
        <taxon>Desulfurococcales</taxon>
        <taxon>Pyrodictiaceae</taxon>
        <taxon>Hyperthermus</taxon>
    </lineage>
</organism>
<dbReference type="AlphaFoldDB" id="A2BJI6"/>
<dbReference type="EMBL" id="CP000493">
    <property type="protein sequence ID" value="ABM80147.1"/>
    <property type="molecule type" value="Genomic_DNA"/>
</dbReference>
<dbReference type="GO" id="GO:0016787">
    <property type="term" value="F:hydrolase activity"/>
    <property type="evidence" value="ECO:0007669"/>
    <property type="project" value="UniProtKB-KW"/>
</dbReference>
<dbReference type="GeneID" id="4782814"/>
<reference evidence="2 3" key="1">
    <citation type="journal article" date="2007" name="Archaea">
        <title>The genome of Hyperthermus butylicus: a sulfur-reducing, peptide fermenting, neutrophilic Crenarchaeote growing up to 108 degrees C.</title>
        <authorList>
            <person name="Brugger K."/>
            <person name="Chen L."/>
            <person name="Stark M."/>
            <person name="Zibat A."/>
            <person name="Redder P."/>
            <person name="Ruepp A."/>
            <person name="Awayez M."/>
            <person name="She Q."/>
            <person name="Garrett R.A."/>
            <person name="Klenk H.P."/>
        </authorList>
    </citation>
    <scope>NUCLEOTIDE SEQUENCE [LARGE SCALE GENOMIC DNA]</scope>
    <source>
        <strain evidence="3">DSM 5456 / JCM 9403 / PLM1-5</strain>
    </source>
</reference>
<dbReference type="Gene3D" id="3.60.15.10">
    <property type="entry name" value="Ribonuclease Z/Hydroxyacylglutathione hydrolase-like"/>
    <property type="match status" value="1"/>
</dbReference>
<dbReference type="KEGG" id="hbu:Hbut_0275"/>
<evidence type="ECO:0000313" key="3">
    <source>
        <dbReference type="Proteomes" id="UP000002593"/>
    </source>
</evidence>
<evidence type="ECO:0000313" key="2">
    <source>
        <dbReference type="EMBL" id="ABM80147.1"/>
    </source>
</evidence>
<keyword evidence="3" id="KW-1185">Reference proteome</keyword>
<gene>
    <name evidence="2" type="ordered locus">Hbut_0275</name>
</gene>
<proteinExistence type="predicted"/>
<dbReference type="PANTHER" id="PTHR42951">
    <property type="entry name" value="METALLO-BETA-LACTAMASE DOMAIN-CONTAINING"/>
    <property type="match status" value="1"/>
</dbReference>
<protein>
    <submittedName>
        <fullName evidence="2">Zinc-dependent hydrolase, glyoxylase II family</fullName>
    </submittedName>
</protein>
<feature type="domain" description="Metallo-beta-lactamase" evidence="1">
    <location>
        <begin position="17"/>
        <end position="204"/>
    </location>
</feature>
<dbReference type="SUPFAM" id="SSF56281">
    <property type="entry name" value="Metallo-hydrolase/oxidoreductase"/>
    <property type="match status" value="1"/>
</dbReference>
<accession>A2BJI6</accession>
<keyword evidence="2" id="KW-0378">Hydrolase</keyword>
<name>A2BJI6_HYPBU</name>
<evidence type="ECO:0000259" key="1">
    <source>
        <dbReference type="SMART" id="SM00849"/>
    </source>
</evidence>
<dbReference type="InterPro" id="IPR050855">
    <property type="entry name" value="NDM-1-like"/>
</dbReference>
<dbReference type="Proteomes" id="UP000002593">
    <property type="component" value="Chromosome"/>
</dbReference>
<dbReference type="SMART" id="SM00849">
    <property type="entry name" value="Lactamase_B"/>
    <property type="match status" value="1"/>
</dbReference>
<dbReference type="STRING" id="415426.Hbut_0275"/>
<dbReference type="Pfam" id="PF00753">
    <property type="entry name" value="Lactamase_B"/>
    <property type="match status" value="1"/>
</dbReference>
<dbReference type="RefSeq" id="WP_011821465.1">
    <property type="nucleotide sequence ID" value="NC_008818.1"/>
</dbReference>
<dbReference type="HOGENOM" id="CLU_061754_0_0_2"/>
<sequence>MAQLQKLSNRVYLLPGSPNTLIVLDNDKAYVVDPGIGDGRTAAIAEALGRLRAELAGIVLTHGHTDHLAAGLELVRPGVEVYAHRYCVPLVESMEARFLLVYSGLVTAELASMPLVTLGVTSPFDWGHQLPAGMKTLDLHGHTPGHTGILLEEDHIAAAGDAVLGEKVLSRFGIPFASNLREWYERLPTLRELAEAGYTIVPGHGPVAGGSRARSMVEANMAAVERVYNYVLDKIREMGGATVEKLTVMATRDLSAVEPTPRQLMLNRTAIHSILAWLHEEGKVEPIASDEGVVWKPKQL</sequence>
<dbReference type="PANTHER" id="PTHR42951:SF14">
    <property type="entry name" value="METALLO-BETA-LACTAMASE SUPERFAMILY PROTEIN"/>
    <property type="match status" value="1"/>
</dbReference>